<accession>A0A915JYD0</accession>
<evidence type="ECO:0000313" key="2">
    <source>
        <dbReference type="WBParaSite" id="nRc.2.0.1.t30702-RA"/>
    </source>
</evidence>
<evidence type="ECO:0000313" key="1">
    <source>
        <dbReference type="Proteomes" id="UP000887565"/>
    </source>
</evidence>
<protein>
    <submittedName>
        <fullName evidence="2">Secreted protein</fullName>
    </submittedName>
</protein>
<dbReference type="Proteomes" id="UP000887565">
    <property type="component" value="Unplaced"/>
</dbReference>
<dbReference type="AlphaFoldDB" id="A0A915JYD0"/>
<sequence>MVDIGCGITQYIVCSTWCSDACCGWSSGVPRTTTSTTISEASMWLRSASTLYAEGRRFDPLTVRCLPDALA</sequence>
<proteinExistence type="predicted"/>
<name>A0A915JYD0_ROMCU</name>
<keyword evidence="1" id="KW-1185">Reference proteome</keyword>
<organism evidence="1 2">
    <name type="scientific">Romanomermis culicivorax</name>
    <name type="common">Nematode worm</name>
    <dbReference type="NCBI Taxonomy" id="13658"/>
    <lineage>
        <taxon>Eukaryota</taxon>
        <taxon>Metazoa</taxon>
        <taxon>Ecdysozoa</taxon>
        <taxon>Nematoda</taxon>
        <taxon>Enoplea</taxon>
        <taxon>Dorylaimia</taxon>
        <taxon>Mermithida</taxon>
        <taxon>Mermithoidea</taxon>
        <taxon>Mermithidae</taxon>
        <taxon>Romanomermis</taxon>
    </lineage>
</organism>
<dbReference type="WBParaSite" id="nRc.2.0.1.t30702-RA">
    <property type="protein sequence ID" value="nRc.2.0.1.t30702-RA"/>
    <property type="gene ID" value="nRc.2.0.1.g30702"/>
</dbReference>
<reference evidence="2" key="1">
    <citation type="submission" date="2022-11" db="UniProtKB">
        <authorList>
            <consortium name="WormBaseParasite"/>
        </authorList>
    </citation>
    <scope>IDENTIFICATION</scope>
</reference>